<reference evidence="2" key="1">
    <citation type="submission" date="2023-03" db="EMBL/GenBank/DDBJ databases">
        <title>Massive genome expansion in bonnet fungi (Mycena s.s.) driven by repeated elements and novel gene families across ecological guilds.</title>
        <authorList>
            <consortium name="Lawrence Berkeley National Laboratory"/>
            <person name="Harder C.B."/>
            <person name="Miyauchi S."/>
            <person name="Viragh M."/>
            <person name="Kuo A."/>
            <person name="Thoen E."/>
            <person name="Andreopoulos B."/>
            <person name="Lu D."/>
            <person name="Skrede I."/>
            <person name="Drula E."/>
            <person name="Henrissat B."/>
            <person name="Morin E."/>
            <person name="Kohler A."/>
            <person name="Barry K."/>
            <person name="LaButti K."/>
            <person name="Morin E."/>
            <person name="Salamov A."/>
            <person name="Lipzen A."/>
            <person name="Mereny Z."/>
            <person name="Hegedus B."/>
            <person name="Baldrian P."/>
            <person name="Stursova M."/>
            <person name="Weitz H."/>
            <person name="Taylor A."/>
            <person name="Grigoriev I.V."/>
            <person name="Nagy L.G."/>
            <person name="Martin F."/>
            <person name="Kauserud H."/>
        </authorList>
    </citation>
    <scope>NUCLEOTIDE SEQUENCE</scope>
    <source>
        <strain evidence="2">CBHHK002</strain>
    </source>
</reference>
<comment type="caution">
    <text evidence="2">The sequence shown here is derived from an EMBL/GenBank/DDBJ whole genome shotgun (WGS) entry which is preliminary data.</text>
</comment>
<feature type="compositionally biased region" description="Polar residues" evidence="1">
    <location>
        <begin position="261"/>
        <end position="281"/>
    </location>
</feature>
<gene>
    <name evidence="2" type="ORF">DFH08DRAFT_1039733</name>
</gene>
<keyword evidence="3" id="KW-1185">Reference proteome</keyword>
<name>A0AAD7EEL3_9AGAR</name>
<dbReference type="EMBL" id="JARIHO010000061">
    <property type="protein sequence ID" value="KAJ7315560.1"/>
    <property type="molecule type" value="Genomic_DNA"/>
</dbReference>
<feature type="region of interest" description="Disordered" evidence="1">
    <location>
        <begin position="190"/>
        <end position="209"/>
    </location>
</feature>
<dbReference type="AlphaFoldDB" id="A0AAD7EEL3"/>
<feature type="region of interest" description="Disordered" evidence="1">
    <location>
        <begin position="220"/>
        <end position="281"/>
    </location>
</feature>
<evidence type="ECO:0000313" key="3">
    <source>
        <dbReference type="Proteomes" id="UP001218218"/>
    </source>
</evidence>
<accession>A0AAD7EEL3</accession>
<proteinExistence type="predicted"/>
<feature type="compositionally biased region" description="Acidic residues" evidence="1">
    <location>
        <begin position="237"/>
        <end position="255"/>
    </location>
</feature>
<sequence>MVDIATAEGKRASQIVYASGFVNRLITPALADPRAWKPFKMEVRGQKLVLPKPPSNRAAGVRDLFAVGVVEEPQKEAEMDTLAIEDTGGLMDGRSERIGGGVNIPGWGSRGRGRMHLGVYLVLCSQRDARKRVDASNACPDTDADGQPHPFLHLKEAFDRGEDPVTWSSRRSACFLSLYSPLMPTMRRARESRREAGVHPQADVPQFPVIFDENDVGDLEENEEPFRSDSPTHLEETAEDDGENNQSEEEEDEQPDLLPTITATVDHSPSGFSTFTYTLPT</sequence>
<protein>
    <submittedName>
        <fullName evidence="2">Uncharacterized protein</fullName>
    </submittedName>
</protein>
<evidence type="ECO:0000256" key="1">
    <source>
        <dbReference type="SAM" id="MobiDB-lite"/>
    </source>
</evidence>
<dbReference type="Proteomes" id="UP001218218">
    <property type="component" value="Unassembled WGS sequence"/>
</dbReference>
<feature type="compositionally biased region" description="Basic and acidic residues" evidence="1">
    <location>
        <begin position="224"/>
        <end position="236"/>
    </location>
</feature>
<evidence type="ECO:0000313" key="2">
    <source>
        <dbReference type="EMBL" id="KAJ7315560.1"/>
    </source>
</evidence>
<organism evidence="2 3">
    <name type="scientific">Mycena albidolilacea</name>
    <dbReference type="NCBI Taxonomy" id="1033008"/>
    <lineage>
        <taxon>Eukaryota</taxon>
        <taxon>Fungi</taxon>
        <taxon>Dikarya</taxon>
        <taxon>Basidiomycota</taxon>
        <taxon>Agaricomycotina</taxon>
        <taxon>Agaricomycetes</taxon>
        <taxon>Agaricomycetidae</taxon>
        <taxon>Agaricales</taxon>
        <taxon>Marasmiineae</taxon>
        <taxon>Mycenaceae</taxon>
        <taxon>Mycena</taxon>
    </lineage>
</organism>